<comment type="caution">
    <text evidence="2">The sequence shown here is derived from an EMBL/GenBank/DDBJ whole genome shotgun (WGS) entry which is preliminary data.</text>
</comment>
<dbReference type="OrthoDB" id="5485398at2"/>
<proteinExistence type="predicted"/>
<dbReference type="Gene3D" id="2.60.40.1080">
    <property type="match status" value="1"/>
</dbReference>
<feature type="region of interest" description="Disordered" evidence="1">
    <location>
        <begin position="672"/>
        <end position="706"/>
    </location>
</feature>
<dbReference type="STRING" id="83449.BON30_14770"/>
<dbReference type="EMBL" id="MPIN01000003">
    <property type="protein sequence ID" value="OJH40298.1"/>
    <property type="molecule type" value="Genomic_DNA"/>
</dbReference>
<feature type="compositionally biased region" description="Polar residues" evidence="1">
    <location>
        <begin position="677"/>
        <end position="686"/>
    </location>
</feature>
<sequence>MKFSKALPWLPSLLILAGCPSQPPEPNPPGPRLDKISVTCTPTSLVAGQDAQCTASATDQEGAPISVEAYTWTSGDETLARVDASGKVTTAAAFSGNVAIRASARSGDSLIQGENSLAITPKSPTIHSRDVITAETWRAADNPHLVTFDLTVFMSGSLTLEPGVVVRFAAEAGLRLFDGTLLAEGTPEAPILLEGQDRVTPGSWNGLLLATTESVARLDHVTVSHCGAPTGEGGCLVINEQAAPVLRDVSVRDSGAVGVLVADDGSIFGPGSARLSVSGSKGPAIVIGANQADSLPPLGTLSGNASNAVELRGHVSRTLTWPNPGVPFVIPQPMKINGDKSLATLTISAGSVLRFGAKSLLYVGSKGFLGALVVDGTAQNPVLFTADSDQPKPGHWSGVNVMNKASNPGRISHATIEYAGEKPDSVQYPFAGPGNLTIFGDLFGVPEGANTFVMNDVVVQKSSHSGIFLTNGGSLGMGSSRLTSRDNGTYPITLEADAVPTIPQDTVFTGNGTNVVEINNGDVTRTQTWSRLSVPYLITNPDMLVGVAAPFPAATLTIAPGTTILFAPGTALWVGFGDTRGSLSAKGTSAEPIRFVADSEPAPRGHWRGLHFWYAEGSQLDYVVVANGGNASGVSSSYGILGEGALNVYREIGPFVTHSSFSQAKGCAVTVSKGDRQNTTPVTTDFFSPASNNSAGNNGSDTQCTN</sequence>
<dbReference type="PROSITE" id="PS51257">
    <property type="entry name" value="PROKAR_LIPOPROTEIN"/>
    <property type="match status" value="1"/>
</dbReference>
<protein>
    <recommendedName>
        <fullName evidence="4">BIG2 domain-containing protein</fullName>
    </recommendedName>
</protein>
<evidence type="ECO:0000313" key="3">
    <source>
        <dbReference type="Proteomes" id="UP000182229"/>
    </source>
</evidence>
<keyword evidence="3" id="KW-1185">Reference proteome</keyword>
<dbReference type="AlphaFoldDB" id="A0A1L9BDJ7"/>
<accession>A0A1L9BDJ7</accession>
<name>A0A1L9BDJ7_9BACT</name>
<evidence type="ECO:0008006" key="4">
    <source>
        <dbReference type="Google" id="ProtNLM"/>
    </source>
</evidence>
<dbReference type="RefSeq" id="WP_071898930.1">
    <property type="nucleotide sequence ID" value="NZ_MPIN01000003.1"/>
</dbReference>
<organism evidence="2 3">
    <name type="scientific">Cystobacter ferrugineus</name>
    <dbReference type="NCBI Taxonomy" id="83449"/>
    <lineage>
        <taxon>Bacteria</taxon>
        <taxon>Pseudomonadati</taxon>
        <taxon>Myxococcota</taxon>
        <taxon>Myxococcia</taxon>
        <taxon>Myxococcales</taxon>
        <taxon>Cystobacterineae</taxon>
        <taxon>Archangiaceae</taxon>
        <taxon>Cystobacter</taxon>
    </lineage>
</organism>
<gene>
    <name evidence="2" type="ORF">BON30_14770</name>
</gene>
<dbReference type="SUPFAM" id="SSF49373">
    <property type="entry name" value="Invasin/intimin cell-adhesion fragments"/>
    <property type="match status" value="1"/>
</dbReference>
<dbReference type="InterPro" id="IPR008964">
    <property type="entry name" value="Invasin/intimin_cell_adhesion"/>
</dbReference>
<dbReference type="Proteomes" id="UP000182229">
    <property type="component" value="Unassembled WGS sequence"/>
</dbReference>
<reference evidence="2 3" key="2">
    <citation type="submission" date="2016-12" db="EMBL/GenBank/DDBJ databases">
        <title>Draft Genome Sequence of Cystobacter ferrugineus Strain Cbfe23.</title>
        <authorList>
            <person name="Akbar S."/>
            <person name="Dowd S.E."/>
            <person name="Stevens D.C."/>
        </authorList>
    </citation>
    <scope>NUCLEOTIDE SEQUENCE [LARGE SCALE GENOMIC DNA]</scope>
    <source>
        <strain evidence="2 3">Cbfe23</strain>
    </source>
</reference>
<evidence type="ECO:0000313" key="2">
    <source>
        <dbReference type="EMBL" id="OJH40298.1"/>
    </source>
</evidence>
<feature type="compositionally biased region" description="Low complexity" evidence="1">
    <location>
        <begin position="688"/>
        <end position="700"/>
    </location>
</feature>
<evidence type="ECO:0000256" key="1">
    <source>
        <dbReference type="SAM" id="MobiDB-lite"/>
    </source>
</evidence>
<reference evidence="3" key="1">
    <citation type="submission" date="2016-11" db="EMBL/GenBank/DDBJ databases">
        <authorList>
            <person name="Shukria A."/>
            <person name="Stevens D.C."/>
        </authorList>
    </citation>
    <scope>NUCLEOTIDE SEQUENCE [LARGE SCALE GENOMIC DNA]</scope>
    <source>
        <strain evidence="3">Cbfe23</strain>
    </source>
</reference>